<feature type="domain" description="ABC transmembrane type-1" evidence="11">
    <location>
        <begin position="28"/>
        <end position="308"/>
    </location>
</feature>
<dbReference type="GO" id="GO:0016887">
    <property type="term" value="F:ATP hydrolysis activity"/>
    <property type="evidence" value="ECO:0007669"/>
    <property type="project" value="InterPro"/>
</dbReference>
<dbReference type="RefSeq" id="WP_109607101.1">
    <property type="nucleotide sequence ID" value="NZ_QGHA01000002.1"/>
</dbReference>
<dbReference type="InterPro" id="IPR017871">
    <property type="entry name" value="ABC_transporter-like_CS"/>
</dbReference>
<evidence type="ECO:0000256" key="4">
    <source>
        <dbReference type="ARBA" id="ARBA00022692"/>
    </source>
</evidence>
<dbReference type="SUPFAM" id="SSF52540">
    <property type="entry name" value="P-loop containing nucleoside triphosphate hydrolases"/>
    <property type="match status" value="1"/>
</dbReference>
<evidence type="ECO:0000313" key="12">
    <source>
        <dbReference type="EMBL" id="PWK78825.1"/>
    </source>
</evidence>
<name>A0A316HKP3_9SPHI</name>
<keyword evidence="4 9" id="KW-0812">Transmembrane</keyword>
<evidence type="ECO:0000259" key="10">
    <source>
        <dbReference type="PROSITE" id="PS50893"/>
    </source>
</evidence>
<dbReference type="SMART" id="SM00382">
    <property type="entry name" value="AAA"/>
    <property type="match status" value="1"/>
</dbReference>
<dbReference type="InterPro" id="IPR039421">
    <property type="entry name" value="Type_1_exporter"/>
</dbReference>
<dbReference type="Proteomes" id="UP000245678">
    <property type="component" value="Unassembled WGS sequence"/>
</dbReference>
<comment type="subcellular location">
    <subcellularLocation>
        <location evidence="1">Cell membrane</location>
        <topology evidence="1">Multi-pass membrane protein</topology>
    </subcellularLocation>
</comment>
<protein>
    <submittedName>
        <fullName evidence="12">ATP-binding cassette subfamily B protein</fullName>
    </submittedName>
</protein>
<sequence length="584" mass="63696">MQPDHTKKAGPKPPGVFSLLVPYKGLVALLLLFALFGNAINLWLPKVIAGGIDAYTAHHFVLGDIVTRFLIAAVLVFLFSGLQTVIQVFASERVARDLRRRLSEKISRQSSTFIEQANPSKLLTNLTADVDSIKLFVSQALVSIVSSLFIIIGCSVMLMLINWKLALAVIAIIPIIGGTFAYVLKKVRALFIASRGVIDQLNKVINESILGSALIRVINSQQLEYNKFLLANTEARDYGLRILGFFSGLIPIVTFTANLAMLTILVMGGHFVISGSMSLGSFAAFNSYLSLLIFPIFILGFMSNLIAQASASFTRISVVLDAPDVKEGGSIKDTLHGDVEMEDVTITYGQKSALKNISFKVAAGSKIAIIGPTSAGKTQLLYLLTGLINSTSGKIMFDGKPIAEYDSEAFHRQVGFVFQDSIIFNMSIRENIAFSDTVTDESLRKAIETAELSSFIDGLPDKLNTIVSERGSSLSGGQKQRIMLARALAVNPKVLLLDDFTARVDNSTEQKILANIQKNYPGLTLISVTQKIASVEHYDQIVLLMQGEIVARGVHDELMKTSPDYVQIFNSQQSTSNYEQGITH</sequence>
<keyword evidence="3" id="KW-1003">Cell membrane</keyword>
<dbReference type="PROSITE" id="PS00211">
    <property type="entry name" value="ABC_TRANSPORTER_1"/>
    <property type="match status" value="1"/>
</dbReference>
<dbReference type="EMBL" id="QGHA01000002">
    <property type="protein sequence ID" value="PWK78825.1"/>
    <property type="molecule type" value="Genomic_DNA"/>
</dbReference>
<dbReference type="GO" id="GO:0005524">
    <property type="term" value="F:ATP binding"/>
    <property type="evidence" value="ECO:0007669"/>
    <property type="project" value="UniProtKB-KW"/>
</dbReference>
<evidence type="ECO:0000256" key="7">
    <source>
        <dbReference type="ARBA" id="ARBA00022989"/>
    </source>
</evidence>
<dbReference type="GO" id="GO:0005886">
    <property type="term" value="C:plasma membrane"/>
    <property type="evidence" value="ECO:0007669"/>
    <property type="project" value="UniProtKB-SubCell"/>
</dbReference>
<feature type="transmembrane region" description="Helical" evidence="9">
    <location>
        <begin position="242"/>
        <end position="267"/>
    </location>
</feature>
<proteinExistence type="predicted"/>
<keyword evidence="6 12" id="KW-0067">ATP-binding</keyword>
<evidence type="ECO:0000313" key="13">
    <source>
        <dbReference type="Proteomes" id="UP000245678"/>
    </source>
</evidence>
<feature type="transmembrane region" description="Helical" evidence="9">
    <location>
        <begin position="287"/>
        <end position="307"/>
    </location>
</feature>
<feature type="transmembrane region" description="Helical" evidence="9">
    <location>
        <begin position="21"/>
        <end position="45"/>
    </location>
</feature>
<feature type="transmembrane region" description="Helical" evidence="9">
    <location>
        <begin position="165"/>
        <end position="184"/>
    </location>
</feature>
<dbReference type="AlphaFoldDB" id="A0A316HKP3"/>
<dbReference type="PANTHER" id="PTHR43394:SF1">
    <property type="entry name" value="ATP-BINDING CASSETTE SUB-FAMILY B MEMBER 10, MITOCHONDRIAL"/>
    <property type="match status" value="1"/>
</dbReference>
<dbReference type="CDD" id="cd18548">
    <property type="entry name" value="ABC_6TM_Tm287_like"/>
    <property type="match status" value="1"/>
</dbReference>
<feature type="transmembrane region" description="Helical" evidence="9">
    <location>
        <begin position="65"/>
        <end position="90"/>
    </location>
</feature>
<accession>A0A316HKP3</accession>
<dbReference type="InterPro" id="IPR011527">
    <property type="entry name" value="ABC1_TM_dom"/>
</dbReference>
<dbReference type="SUPFAM" id="SSF90123">
    <property type="entry name" value="ABC transporter transmembrane region"/>
    <property type="match status" value="1"/>
</dbReference>
<reference evidence="12 13" key="1">
    <citation type="submission" date="2018-05" db="EMBL/GenBank/DDBJ databases">
        <title>Genomic Encyclopedia of Archaeal and Bacterial Type Strains, Phase II (KMG-II): from individual species to whole genera.</title>
        <authorList>
            <person name="Goeker M."/>
        </authorList>
    </citation>
    <scope>NUCLEOTIDE SEQUENCE [LARGE SCALE GENOMIC DNA]</scope>
    <source>
        <strain evidence="12 13">DSM 19975</strain>
    </source>
</reference>
<dbReference type="Pfam" id="PF00664">
    <property type="entry name" value="ABC_membrane"/>
    <property type="match status" value="1"/>
</dbReference>
<evidence type="ECO:0000256" key="8">
    <source>
        <dbReference type="ARBA" id="ARBA00023136"/>
    </source>
</evidence>
<feature type="domain" description="ABC transporter" evidence="10">
    <location>
        <begin position="339"/>
        <end position="571"/>
    </location>
</feature>
<keyword evidence="8 9" id="KW-0472">Membrane</keyword>
<evidence type="ECO:0000259" key="11">
    <source>
        <dbReference type="PROSITE" id="PS50929"/>
    </source>
</evidence>
<dbReference type="FunFam" id="3.40.50.300:FF:000854">
    <property type="entry name" value="Multidrug ABC transporter ATP-binding protein"/>
    <property type="match status" value="1"/>
</dbReference>
<dbReference type="Gene3D" id="1.20.1560.10">
    <property type="entry name" value="ABC transporter type 1, transmembrane domain"/>
    <property type="match status" value="1"/>
</dbReference>
<dbReference type="PROSITE" id="PS50929">
    <property type="entry name" value="ABC_TM1F"/>
    <property type="match status" value="1"/>
</dbReference>
<organism evidence="12 13">
    <name type="scientific">Mucilaginibacter oryzae</name>
    <dbReference type="NCBI Taxonomy" id="468058"/>
    <lineage>
        <taxon>Bacteria</taxon>
        <taxon>Pseudomonadati</taxon>
        <taxon>Bacteroidota</taxon>
        <taxon>Sphingobacteriia</taxon>
        <taxon>Sphingobacteriales</taxon>
        <taxon>Sphingobacteriaceae</taxon>
        <taxon>Mucilaginibacter</taxon>
    </lineage>
</organism>
<dbReference type="GO" id="GO:0015421">
    <property type="term" value="F:ABC-type oligopeptide transporter activity"/>
    <property type="evidence" value="ECO:0007669"/>
    <property type="project" value="TreeGrafter"/>
</dbReference>
<evidence type="ECO:0000256" key="6">
    <source>
        <dbReference type="ARBA" id="ARBA00022840"/>
    </source>
</evidence>
<feature type="transmembrane region" description="Helical" evidence="9">
    <location>
        <begin position="140"/>
        <end position="159"/>
    </location>
</feature>
<dbReference type="InterPro" id="IPR036640">
    <property type="entry name" value="ABC1_TM_sf"/>
</dbReference>
<evidence type="ECO:0000256" key="2">
    <source>
        <dbReference type="ARBA" id="ARBA00022448"/>
    </source>
</evidence>
<dbReference type="InterPro" id="IPR027417">
    <property type="entry name" value="P-loop_NTPase"/>
</dbReference>
<evidence type="ECO:0000256" key="9">
    <source>
        <dbReference type="SAM" id="Phobius"/>
    </source>
</evidence>
<dbReference type="InterPro" id="IPR003439">
    <property type="entry name" value="ABC_transporter-like_ATP-bd"/>
</dbReference>
<gene>
    <name evidence="12" type="ORF">LX99_01278</name>
</gene>
<evidence type="ECO:0000256" key="3">
    <source>
        <dbReference type="ARBA" id="ARBA00022475"/>
    </source>
</evidence>
<keyword evidence="5" id="KW-0547">Nucleotide-binding</keyword>
<keyword evidence="7 9" id="KW-1133">Transmembrane helix</keyword>
<keyword evidence="13" id="KW-1185">Reference proteome</keyword>
<dbReference type="Pfam" id="PF00005">
    <property type="entry name" value="ABC_tran"/>
    <property type="match status" value="1"/>
</dbReference>
<comment type="caution">
    <text evidence="12">The sequence shown here is derived from an EMBL/GenBank/DDBJ whole genome shotgun (WGS) entry which is preliminary data.</text>
</comment>
<dbReference type="Gene3D" id="3.40.50.300">
    <property type="entry name" value="P-loop containing nucleotide triphosphate hydrolases"/>
    <property type="match status" value="1"/>
</dbReference>
<evidence type="ECO:0000256" key="5">
    <source>
        <dbReference type="ARBA" id="ARBA00022741"/>
    </source>
</evidence>
<dbReference type="InterPro" id="IPR003593">
    <property type="entry name" value="AAA+_ATPase"/>
</dbReference>
<dbReference type="PROSITE" id="PS50893">
    <property type="entry name" value="ABC_TRANSPORTER_2"/>
    <property type="match status" value="1"/>
</dbReference>
<keyword evidence="2" id="KW-0813">Transport</keyword>
<evidence type="ECO:0000256" key="1">
    <source>
        <dbReference type="ARBA" id="ARBA00004651"/>
    </source>
</evidence>
<dbReference type="PANTHER" id="PTHR43394">
    <property type="entry name" value="ATP-DEPENDENT PERMEASE MDL1, MITOCHONDRIAL"/>
    <property type="match status" value="1"/>
</dbReference>